<organism evidence="1 2">
    <name type="scientific">Treponema maltophilum ATCC 51939</name>
    <dbReference type="NCBI Taxonomy" id="1125699"/>
    <lineage>
        <taxon>Bacteria</taxon>
        <taxon>Pseudomonadati</taxon>
        <taxon>Spirochaetota</taxon>
        <taxon>Spirochaetia</taxon>
        <taxon>Spirochaetales</taxon>
        <taxon>Treponemataceae</taxon>
        <taxon>Treponema</taxon>
    </lineage>
</organism>
<dbReference type="eggNOG" id="ENOG50335X4">
    <property type="taxonomic scope" value="Bacteria"/>
</dbReference>
<accession>S3JZK7</accession>
<reference evidence="1 2" key="1">
    <citation type="submission" date="2013-04" db="EMBL/GenBank/DDBJ databases">
        <title>The Genome Sequence of Treponema maltophilum ATCC 51939.</title>
        <authorList>
            <consortium name="The Broad Institute Genomics Platform"/>
            <person name="Earl A."/>
            <person name="Ward D."/>
            <person name="Feldgarden M."/>
            <person name="Gevers D."/>
            <person name="Leonetti C."/>
            <person name="Blanton J.M."/>
            <person name="Dewhirst F.E."/>
            <person name="Izard J."/>
            <person name="Walker B."/>
            <person name="Young S."/>
            <person name="Zeng Q."/>
            <person name="Gargeya S."/>
            <person name="Fitzgerald M."/>
            <person name="Haas B."/>
            <person name="Abouelleil A."/>
            <person name="Allen A.W."/>
            <person name="Alvarado L."/>
            <person name="Arachchi H.M."/>
            <person name="Berlin A.M."/>
            <person name="Chapman S.B."/>
            <person name="Gainer-Dewar J."/>
            <person name="Goldberg J."/>
            <person name="Griggs A."/>
            <person name="Gujja S."/>
            <person name="Hansen M."/>
            <person name="Howarth C."/>
            <person name="Imamovic A."/>
            <person name="Ireland A."/>
            <person name="Larimer J."/>
            <person name="McCowan C."/>
            <person name="Murphy C."/>
            <person name="Pearson M."/>
            <person name="Poon T.W."/>
            <person name="Priest M."/>
            <person name="Roberts A."/>
            <person name="Saif S."/>
            <person name="Shea T."/>
            <person name="Sisk P."/>
            <person name="Sykes S."/>
            <person name="Wortman J."/>
            <person name="Nusbaum C."/>
            <person name="Birren B."/>
        </authorList>
    </citation>
    <scope>NUCLEOTIDE SEQUENCE [LARGE SCALE GENOMIC DNA]</scope>
    <source>
        <strain evidence="1 2">ATCC 51939</strain>
    </source>
</reference>
<dbReference type="HOGENOM" id="CLU_121454_0_0_12"/>
<dbReference type="OrthoDB" id="5417808at2"/>
<comment type="caution">
    <text evidence="1">The sequence shown here is derived from an EMBL/GenBank/DDBJ whole genome shotgun (WGS) entry which is preliminary data.</text>
</comment>
<evidence type="ECO:0008006" key="3">
    <source>
        <dbReference type="Google" id="ProtNLM"/>
    </source>
</evidence>
<evidence type="ECO:0000313" key="2">
    <source>
        <dbReference type="Proteomes" id="UP000014541"/>
    </source>
</evidence>
<evidence type="ECO:0000313" key="1">
    <source>
        <dbReference type="EMBL" id="EPF30655.1"/>
    </source>
</evidence>
<gene>
    <name evidence="1" type="ORF">HMPREF9194_00974</name>
</gene>
<keyword evidence="2" id="KW-1185">Reference proteome</keyword>
<name>S3JZK7_TREMA</name>
<dbReference type="Proteomes" id="UP000014541">
    <property type="component" value="Unassembled WGS sequence"/>
</dbReference>
<dbReference type="AlphaFoldDB" id="S3JZK7"/>
<dbReference type="RefSeq" id="WP_016525266.1">
    <property type="nucleotide sequence ID" value="NZ_KE332518.1"/>
</dbReference>
<dbReference type="EMBL" id="ATFF01000006">
    <property type="protein sequence ID" value="EPF30655.1"/>
    <property type="molecule type" value="Genomic_DNA"/>
</dbReference>
<protein>
    <recommendedName>
        <fullName evidence="3">DUF2764 family protein</fullName>
    </recommendedName>
</protein>
<dbReference type="STRING" id="1125699.HMPREF9194_00974"/>
<sequence length="180" mass="20346">MSSRYYLASQLPSFSVHASSSLPVTEEYFIDLCSRCLDARSVNILRNLSLEPPKECAKTGSALVDSWYEWERGLRFALAQVRAAKLKKEFSVNTQNLSADIVQIARTASGMSSPLEAEEFLNNERLAALESLRPIDEFSTDAFFYYALKLKLALRIRKFNTEAGMHAYRAIYDRILGEAT</sequence>
<proteinExistence type="predicted"/>
<dbReference type="PATRIC" id="fig|1125699.3.peg.998"/>